<accession>D1QN22</accession>
<dbReference type="EMBL" id="ACUZ02000003">
    <property type="protein sequence ID" value="EFB33595.1"/>
    <property type="molecule type" value="Genomic_DNA"/>
</dbReference>
<evidence type="ECO:0000313" key="1">
    <source>
        <dbReference type="EMBL" id="EFB33595.1"/>
    </source>
</evidence>
<protein>
    <submittedName>
        <fullName evidence="1">Uncharacterized protein</fullName>
    </submittedName>
</protein>
<dbReference type="HOGENOM" id="CLU_2918882_0_0_10"/>
<organism evidence="1 2">
    <name type="scientific">Segatella oris F0302</name>
    <dbReference type="NCBI Taxonomy" id="649760"/>
    <lineage>
        <taxon>Bacteria</taxon>
        <taxon>Pseudomonadati</taxon>
        <taxon>Bacteroidota</taxon>
        <taxon>Bacteroidia</taxon>
        <taxon>Bacteroidales</taxon>
        <taxon>Prevotellaceae</taxon>
        <taxon>Segatella</taxon>
    </lineage>
</organism>
<reference evidence="1 2" key="1">
    <citation type="submission" date="2009-11" db="EMBL/GenBank/DDBJ databases">
        <authorList>
            <person name="Weinstock G."/>
            <person name="Sodergren E."/>
            <person name="Clifton S."/>
            <person name="Fulton L."/>
            <person name="Fulton B."/>
            <person name="Courtney L."/>
            <person name="Fronick C."/>
            <person name="Harrison M."/>
            <person name="Strong C."/>
            <person name="Farmer C."/>
            <person name="Delahaunty K."/>
            <person name="Markovic C."/>
            <person name="Hall O."/>
            <person name="Minx P."/>
            <person name="Tomlinson C."/>
            <person name="Mitreva M."/>
            <person name="Nelson J."/>
            <person name="Hou S."/>
            <person name="Wollam A."/>
            <person name="Pepin K.H."/>
            <person name="Johnson M."/>
            <person name="Bhonagiri V."/>
            <person name="Nash W.E."/>
            <person name="Warren W."/>
            <person name="Chinwalla A."/>
            <person name="Mardis E.R."/>
            <person name="Wilson R.K."/>
        </authorList>
    </citation>
    <scope>NUCLEOTIDE SEQUENCE [LARGE SCALE GENOMIC DNA]</scope>
    <source>
        <strain evidence="1 2">F0302</strain>
    </source>
</reference>
<sequence>MNLVFNFSAHGQIEKIKQENRLCFTIFQTLACNVNCEALRFDAKQRAVWVRIPRDMMQIAV</sequence>
<dbReference type="AlphaFoldDB" id="D1QN22"/>
<gene>
    <name evidence="1" type="ORF">HMPREF0971_00358</name>
</gene>
<comment type="caution">
    <text evidence="1">The sequence shown here is derived from an EMBL/GenBank/DDBJ whole genome shotgun (WGS) entry which is preliminary data.</text>
</comment>
<proteinExistence type="predicted"/>
<dbReference type="Proteomes" id="UP000004079">
    <property type="component" value="Unassembled WGS sequence"/>
</dbReference>
<evidence type="ECO:0000313" key="2">
    <source>
        <dbReference type="Proteomes" id="UP000004079"/>
    </source>
</evidence>
<name>D1QN22_9BACT</name>